<evidence type="ECO:0000313" key="3">
    <source>
        <dbReference type="EMBL" id="KAK7507438.1"/>
    </source>
</evidence>
<dbReference type="PRINTS" id="PR00081">
    <property type="entry name" value="GDHRDH"/>
</dbReference>
<dbReference type="AlphaFoldDB" id="A0ABD0M876"/>
<protein>
    <submittedName>
        <fullName evidence="3">Uncharacterized protein</fullName>
    </submittedName>
</protein>
<dbReference type="Proteomes" id="UP001519460">
    <property type="component" value="Unassembled WGS sequence"/>
</dbReference>
<evidence type="ECO:0000313" key="4">
    <source>
        <dbReference type="Proteomes" id="UP001519460"/>
    </source>
</evidence>
<proteinExistence type="predicted"/>
<reference evidence="3 4" key="1">
    <citation type="journal article" date="2023" name="Sci. Data">
        <title>Genome assembly of the Korean intertidal mud-creeper Batillaria attramentaria.</title>
        <authorList>
            <person name="Patra A.K."/>
            <person name="Ho P.T."/>
            <person name="Jun S."/>
            <person name="Lee S.J."/>
            <person name="Kim Y."/>
            <person name="Won Y.J."/>
        </authorList>
    </citation>
    <scope>NUCLEOTIDE SEQUENCE [LARGE SCALE GENOMIC DNA]</scope>
    <source>
        <strain evidence="3">Wonlab-2016</strain>
    </source>
</reference>
<dbReference type="GO" id="GO:0016491">
    <property type="term" value="F:oxidoreductase activity"/>
    <property type="evidence" value="ECO:0007669"/>
    <property type="project" value="UniProtKB-KW"/>
</dbReference>
<keyword evidence="2" id="KW-0472">Membrane</keyword>
<keyword evidence="1" id="KW-0560">Oxidoreductase</keyword>
<dbReference type="Gene3D" id="3.40.50.720">
    <property type="entry name" value="NAD(P)-binding Rossmann-like Domain"/>
    <property type="match status" value="1"/>
</dbReference>
<name>A0ABD0M876_9CAEN</name>
<dbReference type="InterPro" id="IPR002347">
    <property type="entry name" value="SDR_fam"/>
</dbReference>
<dbReference type="EMBL" id="JACVVK020000004">
    <property type="protein sequence ID" value="KAK7507438.1"/>
    <property type="molecule type" value="Genomic_DNA"/>
</dbReference>
<comment type="caution">
    <text evidence="3">The sequence shown here is derived from an EMBL/GenBank/DDBJ whole genome shotgun (WGS) entry which is preliminary data.</text>
</comment>
<keyword evidence="2" id="KW-0812">Transmembrane</keyword>
<feature type="transmembrane region" description="Helical" evidence="2">
    <location>
        <begin position="20"/>
        <end position="43"/>
    </location>
</feature>
<dbReference type="InterPro" id="IPR036291">
    <property type="entry name" value="NAD(P)-bd_dom_sf"/>
</dbReference>
<dbReference type="SUPFAM" id="SSF51735">
    <property type="entry name" value="NAD(P)-binding Rossmann-fold domains"/>
    <property type="match status" value="1"/>
</dbReference>
<dbReference type="PROSITE" id="PS00061">
    <property type="entry name" value="ADH_SHORT"/>
    <property type="match status" value="1"/>
</dbReference>
<organism evidence="3 4">
    <name type="scientific">Batillaria attramentaria</name>
    <dbReference type="NCBI Taxonomy" id="370345"/>
    <lineage>
        <taxon>Eukaryota</taxon>
        <taxon>Metazoa</taxon>
        <taxon>Spiralia</taxon>
        <taxon>Lophotrochozoa</taxon>
        <taxon>Mollusca</taxon>
        <taxon>Gastropoda</taxon>
        <taxon>Caenogastropoda</taxon>
        <taxon>Sorbeoconcha</taxon>
        <taxon>Cerithioidea</taxon>
        <taxon>Batillariidae</taxon>
        <taxon>Batillaria</taxon>
    </lineage>
</organism>
<sequence length="360" mass="39762">MTSLIVRCLEVGIVGVAVLTVYYALNTSTVLCLAALAVLWGVYRRERRRAAGTIPLTGKHVLITGCDTGFGKALALRLHGLGCHVIATVLKPEGQGAEDLRDVSSPRMTVVPLDVTSDDSVSKCLDTVGNMCKDCGLWGLVNNAGMNQAGRVDLVTMRQYLHVANINIFGMVRTTRAFLPLIRQARGRIVNVTSVQGLLPVPNNAAYSITKFAGETFSDITRLEMAQFGVKVVVIEPGGYGWSTDIIDPKRRRADFEEMWAEASDEVKQTYIKEHFESALSAMERKRASGEGARPLTPVIDAMVEALTSGDPDFRYLVDGKEKRGFDRGCWMARLKPYIPDRLFHRWTLYMAPCKIPVHK</sequence>
<accession>A0ABD0M876</accession>
<dbReference type="Pfam" id="PF00106">
    <property type="entry name" value="adh_short"/>
    <property type="match status" value="1"/>
</dbReference>
<keyword evidence="2" id="KW-1133">Transmembrane helix</keyword>
<dbReference type="InterPro" id="IPR020904">
    <property type="entry name" value="Sc_DH/Rdtase_CS"/>
</dbReference>
<evidence type="ECO:0000256" key="1">
    <source>
        <dbReference type="ARBA" id="ARBA00023002"/>
    </source>
</evidence>
<keyword evidence="4" id="KW-1185">Reference proteome</keyword>
<evidence type="ECO:0000256" key="2">
    <source>
        <dbReference type="SAM" id="Phobius"/>
    </source>
</evidence>
<gene>
    <name evidence="3" type="ORF">BaRGS_00001373</name>
</gene>
<dbReference type="PANTHER" id="PTHR43313">
    <property type="entry name" value="SHORT-CHAIN DEHYDROGENASE/REDUCTASE FAMILY 9C"/>
    <property type="match status" value="1"/>
</dbReference>
<dbReference type="PANTHER" id="PTHR43313:SF50">
    <property type="entry name" value="GH26015P"/>
    <property type="match status" value="1"/>
</dbReference>